<evidence type="ECO:0000313" key="2">
    <source>
        <dbReference type="Proteomes" id="UP001201812"/>
    </source>
</evidence>
<keyword evidence="2" id="KW-1185">Reference proteome</keyword>
<comment type="caution">
    <text evidence="1">The sequence shown here is derived from an EMBL/GenBank/DDBJ whole genome shotgun (WGS) entry which is preliminary data.</text>
</comment>
<protein>
    <submittedName>
        <fullName evidence="1">Uncharacterized protein</fullName>
    </submittedName>
</protein>
<accession>A0AAD4R5N3</accession>
<evidence type="ECO:0000313" key="1">
    <source>
        <dbReference type="EMBL" id="KAI1711146.1"/>
    </source>
</evidence>
<proteinExistence type="predicted"/>
<name>A0AAD4R5N3_9BILA</name>
<dbReference type="AlphaFoldDB" id="A0AAD4R5N3"/>
<dbReference type="Proteomes" id="UP001201812">
    <property type="component" value="Unassembled WGS sequence"/>
</dbReference>
<dbReference type="EMBL" id="JAKKPZ010000023">
    <property type="protein sequence ID" value="KAI1711146.1"/>
    <property type="molecule type" value="Genomic_DNA"/>
</dbReference>
<organism evidence="1 2">
    <name type="scientific">Ditylenchus destructor</name>
    <dbReference type="NCBI Taxonomy" id="166010"/>
    <lineage>
        <taxon>Eukaryota</taxon>
        <taxon>Metazoa</taxon>
        <taxon>Ecdysozoa</taxon>
        <taxon>Nematoda</taxon>
        <taxon>Chromadorea</taxon>
        <taxon>Rhabditida</taxon>
        <taxon>Tylenchina</taxon>
        <taxon>Tylenchomorpha</taxon>
        <taxon>Sphaerularioidea</taxon>
        <taxon>Anguinidae</taxon>
        <taxon>Anguininae</taxon>
        <taxon>Ditylenchus</taxon>
    </lineage>
</organism>
<gene>
    <name evidence="1" type="ORF">DdX_10399</name>
</gene>
<sequence length="395" mass="45840">MASGQYSSSVITLVGIKDFKIYSQIVTRVDICRAANYSTKVPRASISFPDHFRHFCRFCPKCCVSNFKGELTDMLYTILIRIPSTNAKSYSSHPRIALTRTLWLRRTLIHMAPFQGDSWYEYRIEYKIADIPREIDGTIEVNEEKGWSELLNGGREPTTVHIVSAIFDHKSKLLYILLRDNKELAHVLYDTDEEAPVVCEIFKFNGINDGTFRFERSFNVDEHFARSTWTFDSYRNVAYFQYEHGTHKIPRLSSVSFDHLITLLAGDHSFANFITEIHPLNRHGLIHVDGGLVHYNLDGAPTFISMLPLYDKVLRGCLEQFLLNTDSAFSLTSLDWCQYSDLRNVIECKKENLKRELEAHKAAALARMHQKWRQRMELLKSYSPIQYFITKLLSR</sequence>
<reference evidence="1" key="1">
    <citation type="submission" date="2022-01" db="EMBL/GenBank/DDBJ databases">
        <title>Genome Sequence Resource for Two Populations of Ditylenchus destructor, the Migratory Endoparasitic Phytonematode.</title>
        <authorList>
            <person name="Zhang H."/>
            <person name="Lin R."/>
            <person name="Xie B."/>
        </authorList>
    </citation>
    <scope>NUCLEOTIDE SEQUENCE</scope>
    <source>
        <strain evidence="1">BazhouSP</strain>
    </source>
</reference>